<feature type="compositionally biased region" description="Low complexity" evidence="1">
    <location>
        <begin position="278"/>
        <end position="288"/>
    </location>
</feature>
<dbReference type="EMBL" id="BAABBM010000001">
    <property type="protein sequence ID" value="GAA3892134.1"/>
    <property type="molecule type" value="Genomic_DNA"/>
</dbReference>
<feature type="compositionally biased region" description="Basic and acidic residues" evidence="1">
    <location>
        <begin position="267"/>
        <end position="277"/>
    </location>
</feature>
<feature type="region of interest" description="Disordered" evidence="1">
    <location>
        <begin position="267"/>
        <end position="288"/>
    </location>
</feature>
<proteinExistence type="predicted"/>
<dbReference type="InterPro" id="IPR029052">
    <property type="entry name" value="Metallo-depent_PP-like"/>
</dbReference>
<evidence type="ECO:0000313" key="4">
    <source>
        <dbReference type="Proteomes" id="UP001500827"/>
    </source>
</evidence>
<protein>
    <recommendedName>
        <fullName evidence="2">Calcineurin-like phosphoesterase domain-containing protein</fullName>
    </recommendedName>
</protein>
<dbReference type="Proteomes" id="UP001500827">
    <property type="component" value="Unassembled WGS sequence"/>
</dbReference>
<name>A0ABP7L319_9SPHN</name>
<gene>
    <name evidence="3" type="ORF">GCM10022276_09060</name>
</gene>
<evidence type="ECO:0000256" key="1">
    <source>
        <dbReference type="SAM" id="MobiDB-lite"/>
    </source>
</evidence>
<organism evidence="3 4">
    <name type="scientific">Sphingomonas limnosediminicola</name>
    <dbReference type="NCBI Taxonomy" id="940133"/>
    <lineage>
        <taxon>Bacteria</taxon>
        <taxon>Pseudomonadati</taxon>
        <taxon>Pseudomonadota</taxon>
        <taxon>Alphaproteobacteria</taxon>
        <taxon>Sphingomonadales</taxon>
        <taxon>Sphingomonadaceae</taxon>
        <taxon>Sphingomonas</taxon>
    </lineage>
</organism>
<keyword evidence="4" id="KW-1185">Reference proteome</keyword>
<accession>A0ABP7L319</accession>
<feature type="domain" description="Calcineurin-like phosphoesterase" evidence="2">
    <location>
        <begin position="41"/>
        <end position="311"/>
    </location>
</feature>
<comment type="caution">
    <text evidence="3">The sequence shown here is derived from an EMBL/GenBank/DDBJ whole genome shotgun (WGS) entry which is preliminary data.</text>
</comment>
<dbReference type="SUPFAM" id="SSF56300">
    <property type="entry name" value="Metallo-dependent phosphatases"/>
    <property type="match status" value="1"/>
</dbReference>
<sequence>MRMVEGAPVVRLRRAVRVALAALATLLVIVGTPSLAQHPQRIVAVGDLHGDFQAWTAIARAAGLVDGHGHWAGGATVLVQDGDITDRGPDSLKIIRNLQQLQKEAPRKGGKVVVVLGNHEAMQLLGDFRYTTPGEYAAFVDDQSAARRDRVYELNKAAIEAAAHAKDPKLTPEAIRAQWLAETPLGWVEHKLAWAPSGELGKWAARNPAVVKISDTVFVHGGLSAEYAATGIDEINRRVAAAMAAADDTPASILTGPLGPLWYRGLTGRDPDAEAERPPATNATPRPTIDQELTAVLAATGAKRIVIGHTPILTGIAILNGGRLVRIDTGISRYYGGPLTWLEIVGDQLTPHTVGRPAP</sequence>
<evidence type="ECO:0000313" key="3">
    <source>
        <dbReference type="EMBL" id="GAA3892134.1"/>
    </source>
</evidence>
<dbReference type="PANTHER" id="PTHR46546">
    <property type="entry name" value="SHEWANELLA-LIKE PROTEIN PHOSPHATASE 1"/>
    <property type="match status" value="1"/>
</dbReference>
<dbReference type="Gene3D" id="3.60.21.10">
    <property type="match status" value="1"/>
</dbReference>
<dbReference type="InterPro" id="IPR004843">
    <property type="entry name" value="Calcineurin-like_PHP"/>
</dbReference>
<evidence type="ECO:0000259" key="2">
    <source>
        <dbReference type="Pfam" id="PF00149"/>
    </source>
</evidence>
<reference evidence="4" key="1">
    <citation type="journal article" date="2019" name="Int. J. Syst. Evol. Microbiol.">
        <title>The Global Catalogue of Microorganisms (GCM) 10K type strain sequencing project: providing services to taxonomists for standard genome sequencing and annotation.</title>
        <authorList>
            <consortium name="The Broad Institute Genomics Platform"/>
            <consortium name="The Broad Institute Genome Sequencing Center for Infectious Disease"/>
            <person name="Wu L."/>
            <person name="Ma J."/>
        </authorList>
    </citation>
    <scope>NUCLEOTIDE SEQUENCE [LARGE SCALE GENOMIC DNA]</scope>
    <source>
        <strain evidence="4">JCM 17543</strain>
    </source>
</reference>
<dbReference type="PANTHER" id="PTHR46546:SF4">
    <property type="entry name" value="SHEWANELLA-LIKE PROTEIN PHOSPHATASE 1"/>
    <property type="match status" value="1"/>
</dbReference>
<dbReference type="Pfam" id="PF00149">
    <property type="entry name" value="Metallophos"/>
    <property type="match status" value="1"/>
</dbReference>